<dbReference type="SUPFAM" id="SSF56349">
    <property type="entry name" value="DNA breaking-rejoining enzymes"/>
    <property type="match status" value="1"/>
</dbReference>
<protein>
    <recommendedName>
        <fullName evidence="3">Tyr recombinase domain-containing protein</fullName>
    </recommendedName>
</protein>
<dbReference type="InterPro" id="IPR002104">
    <property type="entry name" value="Integrase_catalytic"/>
</dbReference>
<proteinExistence type="predicted"/>
<keyword evidence="5" id="KW-1185">Reference proteome</keyword>
<reference evidence="5" key="1">
    <citation type="journal article" date="2019" name="Int. J. Syst. Evol. Microbiol.">
        <title>The Global Catalogue of Microorganisms (GCM) 10K type strain sequencing project: providing services to taxonomists for standard genome sequencing and annotation.</title>
        <authorList>
            <consortium name="The Broad Institute Genomics Platform"/>
            <consortium name="The Broad Institute Genome Sequencing Center for Infectious Disease"/>
            <person name="Wu L."/>
            <person name="Ma J."/>
        </authorList>
    </citation>
    <scope>NUCLEOTIDE SEQUENCE [LARGE SCALE GENOMIC DNA]</scope>
    <source>
        <strain evidence="5">NBRC 106348</strain>
    </source>
</reference>
<dbReference type="Proteomes" id="UP001157091">
    <property type="component" value="Unassembled WGS sequence"/>
</dbReference>
<gene>
    <name evidence="4" type="ORF">GCM10025864_38710</name>
</gene>
<evidence type="ECO:0000256" key="2">
    <source>
        <dbReference type="SAM" id="MobiDB-lite"/>
    </source>
</evidence>
<dbReference type="Gene3D" id="1.10.443.10">
    <property type="entry name" value="Intergrase catalytic core"/>
    <property type="match status" value="1"/>
</dbReference>
<dbReference type="InterPro" id="IPR013762">
    <property type="entry name" value="Integrase-like_cat_sf"/>
</dbReference>
<keyword evidence="1" id="KW-0233">DNA recombination</keyword>
<dbReference type="RefSeq" id="WP_284294481.1">
    <property type="nucleotide sequence ID" value="NZ_BSUK01000001.1"/>
</dbReference>
<accession>A0ABQ6I642</accession>
<evidence type="ECO:0000259" key="3">
    <source>
        <dbReference type="PROSITE" id="PS51898"/>
    </source>
</evidence>
<evidence type="ECO:0000313" key="4">
    <source>
        <dbReference type="EMBL" id="GMA26112.1"/>
    </source>
</evidence>
<organism evidence="4 5">
    <name type="scientific">Luteimicrobium album</name>
    <dbReference type="NCBI Taxonomy" id="1054550"/>
    <lineage>
        <taxon>Bacteria</taxon>
        <taxon>Bacillati</taxon>
        <taxon>Actinomycetota</taxon>
        <taxon>Actinomycetes</taxon>
        <taxon>Micrococcales</taxon>
        <taxon>Luteimicrobium</taxon>
    </lineage>
</organism>
<dbReference type="PROSITE" id="PS51898">
    <property type="entry name" value="TYR_RECOMBINASE"/>
    <property type="match status" value="1"/>
</dbReference>
<feature type="region of interest" description="Disordered" evidence="2">
    <location>
        <begin position="1"/>
        <end position="23"/>
    </location>
</feature>
<dbReference type="EMBL" id="BSUK01000001">
    <property type="protein sequence ID" value="GMA26112.1"/>
    <property type="molecule type" value="Genomic_DNA"/>
</dbReference>
<evidence type="ECO:0000256" key="1">
    <source>
        <dbReference type="ARBA" id="ARBA00023172"/>
    </source>
</evidence>
<comment type="caution">
    <text evidence="4">The sequence shown here is derived from an EMBL/GenBank/DDBJ whole genome shotgun (WGS) entry which is preliminary data.</text>
</comment>
<evidence type="ECO:0000313" key="5">
    <source>
        <dbReference type="Proteomes" id="UP001157091"/>
    </source>
</evidence>
<name>A0ABQ6I642_9MICO</name>
<sequence length="207" mass="22921">MTTHDADVTPTPALEGGAAGRYPRPTVDLEEAEWVWRDLASRASRVPVRDEEVRLAVIAGLARCTGARYGDLLRVTVDDLELDPPGDGRGGVVRVRHGKHRTVRDQVLDTGAATVLARWLEVREELCTDLEGSVPRALLLTVHHTHDNGVTVSKGLPITAQGLVLSWRRYVHRTAAEQGGRRRPLPTRFEQVRRAWVVARDEADDGH</sequence>
<feature type="domain" description="Tyr recombinase" evidence="3">
    <location>
        <begin position="22"/>
        <end position="207"/>
    </location>
</feature>
<dbReference type="InterPro" id="IPR011010">
    <property type="entry name" value="DNA_brk_join_enz"/>
</dbReference>